<name>A0A8T0N7M6_PANVG</name>
<evidence type="ECO:0000256" key="1">
    <source>
        <dbReference type="SAM" id="MobiDB-lite"/>
    </source>
</evidence>
<gene>
    <name evidence="2" type="ORF">PVAP13_9KG397134</name>
</gene>
<evidence type="ECO:0000313" key="3">
    <source>
        <dbReference type="Proteomes" id="UP000823388"/>
    </source>
</evidence>
<dbReference type="Proteomes" id="UP000823388">
    <property type="component" value="Chromosome 9K"/>
</dbReference>
<protein>
    <submittedName>
        <fullName evidence="2">Uncharacterized protein</fullName>
    </submittedName>
</protein>
<organism evidence="2 3">
    <name type="scientific">Panicum virgatum</name>
    <name type="common">Blackwell switchgrass</name>
    <dbReference type="NCBI Taxonomy" id="38727"/>
    <lineage>
        <taxon>Eukaryota</taxon>
        <taxon>Viridiplantae</taxon>
        <taxon>Streptophyta</taxon>
        <taxon>Embryophyta</taxon>
        <taxon>Tracheophyta</taxon>
        <taxon>Spermatophyta</taxon>
        <taxon>Magnoliopsida</taxon>
        <taxon>Liliopsida</taxon>
        <taxon>Poales</taxon>
        <taxon>Poaceae</taxon>
        <taxon>PACMAD clade</taxon>
        <taxon>Panicoideae</taxon>
        <taxon>Panicodae</taxon>
        <taxon>Paniceae</taxon>
        <taxon>Panicinae</taxon>
        <taxon>Panicum</taxon>
        <taxon>Panicum sect. Hiantes</taxon>
    </lineage>
</organism>
<keyword evidence="3" id="KW-1185">Reference proteome</keyword>
<sequence>MAGGAPAADRGPNRGGAAASVRKWKKPSARLRTKGSERGGSRWQMKAASAETRRHQRWHVAAQWTRSATVAARAEKTRRRASSLSGSPSSSPPRHRCRLRSPA</sequence>
<proteinExistence type="predicted"/>
<accession>A0A8T0N7M6</accession>
<dbReference type="EMBL" id="CM029053">
    <property type="protein sequence ID" value="KAG2544953.1"/>
    <property type="molecule type" value="Genomic_DNA"/>
</dbReference>
<dbReference type="AlphaFoldDB" id="A0A8T0N7M6"/>
<feature type="compositionally biased region" description="Basic residues" evidence="1">
    <location>
        <begin position="93"/>
        <end position="103"/>
    </location>
</feature>
<comment type="caution">
    <text evidence="2">The sequence shown here is derived from an EMBL/GenBank/DDBJ whole genome shotgun (WGS) entry which is preliminary data.</text>
</comment>
<feature type="region of interest" description="Disordered" evidence="1">
    <location>
        <begin position="1"/>
        <end position="103"/>
    </location>
</feature>
<feature type="compositionally biased region" description="Basic residues" evidence="1">
    <location>
        <begin position="22"/>
        <end position="33"/>
    </location>
</feature>
<evidence type="ECO:0000313" key="2">
    <source>
        <dbReference type="EMBL" id="KAG2544953.1"/>
    </source>
</evidence>
<reference evidence="2" key="1">
    <citation type="submission" date="2020-05" db="EMBL/GenBank/DDBJ databases">
        <title>WGS assembly of Panicum virgatum.</title>
        <authorList>
            <person name="Lovell J.T."/>
            <person name="Jenkins J."/>
            <person name="Shu S."/>
            <person name="Juenger T.E."/>
            <person name="Schmutz J."/>
        </authorList>
    </citation>
    <scope>NUCLEOTIDE SEQUENCE</scope>
    <source>
        <strain evidence="2">AP13</strain>
    </source>
</reference>